<feature type="region of interest" description="Disordered" evidence="1">
    <location>
        <begin position="23"/>
        <end position="45"/>
    </location>
</feature>
<reference evidence="2" key="2">
    <citation type="submission" date="2025-08" db="UniProtKB">
        <authorList>
            <consortium name="Ensembl"/>
        </authorList>
    </citation>
    <scope>IDENTIFICATION</scope>
</reference>
<feature type="compositionally biased region" description="Polar residues" evidence="1">
    <location>
        <begin position="23"/>
        <end position="33"/>
    </location>
</feature>
<evidence type="ECO:0000313" key="2">
    <source>
        <dbReference type="Ensembl" id="ENSCSAVP00000001974.1"/>
    </source>
</evidence>
<keyword evidence="3" id="KW-1185">Reference proteome</keyword>
<evidence type="ECO:0000256" key="1">
    <source>
        <dbReference type="SAM" id="MobiDB-lite"/>
    </source>
</evidence>
<proteinExistence type="predicted"/>
<dbReference type="HOGENOM" id="CLU_1087896_0_0_1"/>
<dbReference type="Proteomes" id="UP000007875">
    <property type="component" value="Unassembled WGS sequence"/>
</dbReference>
<dbReference type="PANTHER" id="PTHR46728">
    <property type="entry name" value="AN1-TYPE ZINC FINGER PROTEIN 4"/>
    <property type="match status" value="1"/>
</dbReference>
<feature type="region of interest" description="Disordered" evidence="1">
    <location>
        <begin position="118"/>
        <end position="158"/>
    </location>
</feature>
<reference evidence="2" key="3">
    <citation type="submission" date="2025-09" db="UniProtKB">
        <authorList>
            <consortium name="Ensembl"/>
        </authorList>
    </citation>
    <scope>IDENTIFICATION</scope>
</reference>
<dbReference type="AlphaFoldDB" id="H2Y9H6"/>
<protein>
    <submittedName>
        <fullName evidence="2">Uncharacterized protein</fullName>
    </submittedName>
</protein>
<feature type="region of interest" description="Disordered" evidence="1">
    <location>
        <begin position="203"/>
        <end position="222"/>
    </location>
</feature>
<feature type="compositionally biased region" description="Basic and acidic residues" evidence="1">
    <location>
        <begin position="130"/>
        <end position="141"/>
    </location>
</feature>
<dbReference type="Ensembl" id="ENSCSAVT00000002008.1">
    <property type="protein sequence ID" value="ENSCSAVP00000001974.1"/>
    <property type="gene ID" value="ENSCSAVG00000001150.1"/>
</dbReference>
<dbReference type="PANTHER" id="PTHR46728:SF1">
    <property type="entry name" value="AN1-TYPE ZINC FINGER PROTEIN 4"/>
    <property type="match status" value="1"/>
</dbReference>
<dbReference type="InterPro" id="IPR053061">
    <property type="entry name" value="AN1-type_zinc_finger"/>
</dbReference>
<sequence length="256" mass="29190">MVENNITASKMKQLRTNIENLNVNTSTKNTPSMQPKPPSHPRVADGVQLKRHTRKSVKIKSPTMLHSKNDVTEVEKPIIKKLSTDIRRSLSNEATTFPEATNEACHSRLRCFRNVTSKSKNSNEATEISYSRKERKERDSPKTIQGETEGSGRFSPRTRRLLNALESETYQRKSYVFPRARQMSGMTFNRHDMYLRSYGLLPTPDQAPTIPDSPSPRTSDELDSKVYETNQGVQYSSIDGYPVPPYWYAGRGFLKS</sequence>
<feature type="compositionally biased region" description="Polar residues" evidence="1">
    <location>
        <begin position="118"/>
        <end position="129"/>
    </location>
</feature>
<accession>H2Y9H6</accession>
<dbReference type="InParanoid" id="H2Y9H6"/>
<organism evidence="2 3">
    <name type="scientific">Ciona savignyi</name>
    <name type="common">Pacific transparent sea squirt</name>
    <dbReference type="NCBI Taxonomy" id="51511"/>
    <lineage>
        <taxon>Eukaryota</taxon>
        <taxon>Metazoa</taxon>
        <taxon>Chordata</taxon>
        <taxon>Tunicata</taxon>
        <taxon>Ascidiacea</taxon>
        <taxon>Phlebobranchia</taxon>
        <taxon>Cionidae</taxon>
        <taxon>Ciona</taxon>
    </lineage>
</organism>
<reference evidence="3" key="1">
    <citation type="submission" date="2003-08" db="EMBL/GenBank/DDBJ databases">
        <authorList>
            <person name="Birren B."/>
            <person name="Nusbaum C."/>
            <person name="Abebe A."/>
            <person name="Abouelleil A."/>
            <person name="Adekoya E."/>
            <person name="Ait-zahra M."/>
            <person name="Allen N."/>
            <person name="Allen T."/>
            <person name="An P."/>
            <person name="Anderson M."/>
            <person name="Anderson S."/>
            <person name="Arachchi H."/>
            <person name="Armbruster J."/>
            <person name="Bachantsang P."/>
            <person name="Baldwin J."/>
            <person name="Barry A."/>
            <person name="Bayul T."/>
            <person name="Blitshsteyn B."/>
            <person name="Bloom T."/>
            <person name="Blye J."/>
            <person name="Boguslavskiy L."/>
            <person name="Borowsky M."/>
            <person name="Boukhgalter B."/>
            <person name="Brunache A."/>
            <person name="Butler J."/>
            <person name="Calixte N."/>
            <person name="Calvo S."/>
            <person name="Camarata J."/>
            <person name="Campo K."/>
            <person name="Chang J."/>
            <person name="Cheshatsang Y."/>
            <person name="Citroen M."/>
            <person name="Collymore A."/>
            <person name="Considine T."/>
            <person name="Cook A."/>
            <person name="Cooke P."/>
            <person name="Corum B."/>
            <person name="Cuomo C."/>
            <person name="David R."/>
            <person name="Dawoe T."/>
            <person name="Degray S."/>
            <person name="Dodge S."/>
            <person name="Dooley K."/>
            <person name="Dorje P."/>
            <person name="Dorjee K."/>
            <person name="Dorris L."/>
            <person name="Duffey N."/>
            <person name="Dupes A."/>
            <person name="Elkins T."/>
            <person name="Engels R."/>
            <person name="Erickson J."/>
            <person name="Farina A."/>
            <person name="Faro S."/>
            <person name="Ferreira P."/>
            <person name="Fischer H."/>
            <person name="Fitzgerald M."/>
            <person name="Foley K."/>
            <person name="Gage D."/>
            <person name="Galagan J."/>
            <person name="Gearin G."/>
            <person name="Gnerre S."/>
            <person name="Gnirke A."/>
            <person name="Goyette A."/>
            <person name="Graham J."/>
            <person name="Grandbois E."/>
            <person name="Gyaltsen K."/>
            <person name="Hafez N."/>
            <person name="Hagopian D."/>
            <person name="Hagos B."/>
            <person name="Hall J."/>
            <person name="Hatcher B."/>
            <person name="Heller A."/>
            <person name="Higgins H."/>
            <person name="Honan T."/>
            <person name="Horn A."/>
            <person name="Houde N."/>
            <person name="Hughes L."/>
            <person name="Hulme W."/>
            <person name="Husby E."/>
            <person name="Iliev I."/>
            <person name="Jaffe D."/>
            <person name="Jones C."/>
            <person name="Kamal M."/>
            <person name="Kamat A."/>
            <person name="Kamvysselis M."/>
            <person name="Karlsson E."/>
            <person name="Kells C."/>
            <person name="Kieu A."/>
            <person name="Kisner P."/>
            <person name="Kodira C."/>
            <person name="Kulbokas E."/>
            <person name="Labutti K."/>
            <person name="Lama D."/>
            <person name="Landers T."/>
            <person name="Leger J."/>
            <person name="Levine S."/>
            <person name="Lewis D."/>
            <person name="Lewis T."/>
            <person name="Lindblad-toh K."/>
            <person name="Liu X."/>
            <person name="Lokyitsang T."/>
            <person name="Lokyitsang Y."/>
            <person name="Lucien O."/>
            <person name="Lui A."/>
            <person name="Ma L.J."/>
            <person name="Mabbitt R."/>
            <person name="Macdonald J."/>
            <person name="Maclean C."/>
            <person name="Major J."/>
            <person name="Manning J."/>
            <person name="Marabella R."/>
            <person name="Maru K."/>
            <person name="Matthews C."/>
            <person name="Mauceli E."/>
            <person name="Mccarthy M."/>
            <person name="Mcdonough S."/>
            <person name="Mcghee T."/>
            <person name="Meldrim J."/>
            <person name="Meneus L."/>
            <person name="Mesirov J."/>
            <person name="Mihalev A."/>
            <person name="Mihova T."/>
            <person name="Mikkelsen T."/>
            <person name="Mlenga V."/>
            <person name="Moru K."/>
            <person name="Mozes J."/>
            <person name="Mulrain L."/>
            <person name="Munson G."/>
            <person name="Naylor J."/>
            <person name="Newes C."/>
            <person name="Nguyen C."/>
            <person name="Nguyen N."/>
            <person name="Nguyen T."/>
            <person name="Nicol R."/>
            <person name="Nielsen C."/>
            <person name="Nizzari M."/>
            <person name="Norbu C."/>
            <person name="Norbu N."/>
            <person name="O'donnell P."/>
            <person name="Okoawo O."/>
            <person name="O'leary S."/>
            <person name="Omotosho B."/>
            <person name="O'neill K."/>
            <person name="Osman S."/>
            <person name="Parker S."/>
            <person name="Perrin D."/>
            <person name="Phunkhang P."/>
            <person name="Piqani B."/>
            <person name="Purcell S."/>
            <person name="Rachupka T."/>
            <person name="Ramasamy U."/>
            <person name="Rameau R."/>
            <person name="Ray V."/>
            <person name="Raymond C."/>
            <person name="Retta R."/>
            <person name="Richardson S."/>
            <person name="Rise C."/>
            <person name="Rodriguez J."/>
            <person name="Rogers J."/>
            <person name="Rogov P."/>
            <person name="Rutman M."/>
            <person name="Schupbach R."/>
            <person name="Seaman C."/>
            <person name="Settipalli S."/>
            <person name="Sharpe T."/>
            <person name="Sheridan J."/>
            <person name="Sherpa N."/>
            <person name="Shi J."/>
            <person name="Smirnov S."/>
            <person name="Smith C."/>
            <person name="Sougnez C."/>
            <person name="Spencer B."/>
            <person name="Stalker J."/>
            <person name="Stange-thomann N."/>
            <person name="Stavropoulos S."/>
            <person name="Stetson K."/>
            <person name="Stone C."/>
            <person name="Stone S."/>
            <person name="Stubbs M."/>
            <person name="Talamas J."/>
            <person name="Tchuinga P."/>
            <person name="Tenzing P."/>
            <person name="Tesfaye S."/>
            <person name="Theodore J."/>
            <person name="Thoulutsang Y."/>
            <person name="Topham K."/>
            <person name="Towey S."/>
            <person name="Tsamla T."/>
            <person name="Tsomo N."/>
            <person name="Vallee D."/>
            <person name="Vassiliev H."/>
            <person name="Venkataraman V."/>
            <person name="Vinson J."/>
            <person name="Vo A."/>
            <person name="Wade C."/>
            <person name="Wang S."/>
            <person name="Wangchuk T."/>
            <person name="Wangdi T."/>
            <person name="Whittaker C."/>
            <person name="Wilkinson J."/>
            <person name="Wu Y."/>
            <person name="Wyman D."/>
            <person name="Yadav S."/>
            <person name="Yang S."/>
            <person name="Yang X."/>
            <person name="Yeager S."/>
            <person name="Yee E."/>
            <person name="Young G."/>
            <person name="Zainoun J."/>
            <person name="Zembeck L."/>
            <person name="Zimmer A."/>
            <person name="Zody M."/>
            <person name="Lander E."/>
        </authorList>
    </citation>
    <scope>NUCLEOTIDE SEQUENCE [LARGE SCALE GENOMIC DNA]</scope>
</reference>
<name>H2Y9H6_CIOSA</name>
<evidence type="ECO:0000313" key="3">
    <source>
        <dbReference type="Proteomes" id="UP000007875"/>
    </source>
</evidence>